<name>A0ABZ3D9N5_9PROT</name>
<dbReference type="CDD" id="cd03768">
    <property type="entry name" value="SR_ResInv"/>
    <property type="match status" value="1"/>
</dbReference>
<dbReference type="Pfam" id="PF02796">
    <property type="entry name" value="HTH_7"/>
    <property type="match status" value="1"/>
</dbReference>
<dbReference type="InterPro" id="IPR036162">
    <property type="entry name" value="Resolvase-like_N_sf"/>
</dbReference>
<dbReference type="RefSeq" id="WP_342629779.1">
    <property type="nucleotide sequence ID" value="NZ_CP152276.1"/>
</dbReference>
<dbReference type="SMART" id="SM00857">
    <property type="entry name" value="Resolvase"/>
    <property type="match status" value="1"/>
</dbReference>
<keyword evidence="4" id="KW-1185">Reference proteome</keyword>
<evidence type="ECO:0000259" key="2">
    <source>
        <dbReference type="PROSITE" id="PS51736"/>
    </source>
</evidence>
<dbReference type="PROSITE" id="PS51736">
    <property type="entry name" value="RECOMBINASES_3"/>
    <property type="match status" value="1"/>
</dbReference>
<evidence type="ECO:0000313" key="3">
    <source>
        <dbReference type="EMBL" id="XAE44527.1"/>
    </source>
</evidence>
<dbReference type="EMBL" id="CP152276">
    <property type="protein sequence ID" value="XAE44527.1"/>
    <property type="molecule type" value="Genomic_DNA"/>
</dbReference>
<proteinExistence type="inferred from homology"/>
<protein>
    <submittedName>
        <fullName evidence="3">Recombinase family protein</fullName>
    </submittedName>
</protein>
<dbReference type="Gene3D" id="1.10.10.60">
    <property type="entry name" value="Homeodomain-like"/>
    <property type="match status" value="1"/>
</dbReference>
<organism evidence="3 4">
    <name type="scientific">Nguyenibacter vanlangensis</name>
    <dbReference type="NCBI Taxonomy" id="1216886"/>
    <lineage>
        <taxon>Bacteria</taxon>
        <taxon>Pseudomonadati</taxon>
        <taxon>Pseudomonadota</taxon>
        <taxon>Alphaproteobacteria</taxon>
        <taxon>Acetobacterales</taxon>
        <taxon>Acetobacteraceae</taxon>
        <taxon>Nguyenibacter</taxon>
    </lineage>
</organism>
<accession>A0ABZ3D9N5</accession>
<dbReference type="InterPro" id="IPR009057">
    <property type="entry name" value="Homeodomain-like_sf"/>
</dbReference>
<gene>
    <name evidence="3" type="ORF">AAC691_08910</name>
</gene>
<dbReference type="InterPro" id="IPR006119">
    <property type="entry name" value="Resolv_N"/>
</dbReference>
<comment type="similarity">
    <text evidence="1">Belongs to the site-specific recombinase resolvase family.</text>
</comment>
<dbReference type="InterPro" id="IPR006120">
    <property type="entry name" value="Resolvase_HTH_dom"/>
</dbReference>
<dbReference type="Gene3D" id="3.40.50.1390">
    <property type="entry name" value="Resolvase, N-terminal catalytic domain"/>
    <property type="match status" value="1"/>
</dbReference>
<evidence type="ECO:0000256" key="1">
    <source>
        <dbReference type="ARBA" id="ARBA00009913"/>
    </source>
</evidence>
<evidence type="ECO:0000313" key="4">
    <source>
        <dbReference type="Proteomes" id="UP001449795"/>
    </source>
</evidence>
<dbReference type="CDD" id="cd00569">
    <property type="entry name" value="HTH_Hin_like"/>
    <property type="match status" value="1"/>
</dbReference>
<sequence length="181" mass="19841">MIYGYACVSNDASDLISPFARLKAAGCELVFRDHMGGAIRNRPQFKKMMTILTDGDVVIIPAVDQLSCSTTDVLTIVHDMRRIGAGLRSLAEPIVDTTAAFSDLVIATLDVAAKLEQRRIVERIARGRFDAKGLGVQFGRKPKLTKLQQCEARSRLEAGETQRSVARSYNVSQATISRLSL</sequence>
<dbReference type="Pfam" id="PF00239">
    <property type="entry name" value="Resolvase"/>
    <property type="match status" value="1"/>
</dbReference>
<dbReference type="SUPFAM" id="SSF46689">
    <property type="entry name" value="Homeodomain-like"/>
    <property type="match status" value="1"/>
</dbReference>
<reference evidence="3 4" key="1">
    <citation type="submission" date="2024-04" db="EMBL/GenBank/DDBJ databases">
        <title>Complete genome sequence of Nguyenibacter vanlangesis HBCM-1154, a strain capable of nitrogen fixation, IAA production, and phosphorus solubilization isolated from sugarcane soil.</title>
        <authorList>
            <person name="MY HANH P."/>
        </authorList>
    </citation>
    <scope>NUCLEOTIDE SEQUENCE [LARGE SCALE GENOMIC DNA]</scope>
    <source>
        <strain evidence="3 4">HBCM 1154</strain>
    </source>
</reference>
<dbReference type="Proteomes" id="UP001449795">
    <property type="component" value="Chromosome"/>
</dbReference>
<dbReference type="SUPFAM" id="SSF53041">
    <property type="entry name" value="Resolvase-like"/>
    <property type="match status" value="1"/>
</dbReference>
<feature type="domain" description="Resolvase/invertase-type recombinase catalytic" evidence="2">
    <location>
        <begin position="1"/>
        <end position="135"/>
    </location>
</feature>